<dbReference type="SUPFAM" id="SSF88946">
    <property type="entry name" value="Sigma2 domain of RNA polymerase sigma factors"/>
    <property type="match status" value="1"/>
</dbReference>
<organism evidence="8 9">
    <name type="scientific">Phytohabitans aurantiacus</name>
    <dbReference type="NCBI Taxonomy" id="3016789"/>
    <lineage>
        <taxon>Bacteria</taxon>
        <taxon>Bacillati</taxon>
        <taxon>Actinomycetota</taxon>
        <taxon>Actinomycetes</taxon>
        <taxon>Micromonosporales</taxon>
        <taxon>Micromonosporaceae</taxon>
    </lineage>
</organism>
<keyword evidence="4" id="KW-0238">DNA-binding</keyword>
<gene>
    <name evidence="8" type="ORF">Pa4123_12800</name>
</gene>
<evidence type="ECO:0000313" key="8">
    <source>
        <dbReference type="EMBL" id="GLH96007.1"/>
    </source>
</evidence>
<keyword evidence="9" id="KW-1185">Reference proteome</keyword>
<dbReference type="RefSeq" id="WP_281893130.1">
    <property type="nucleotide sequence ID" value="NZ_BSDI01000005.1"/>
</dbReference>
<dbReference type="InterPro" id="IPR039425">
    <property type="entry name" value="RNA_pol_sigma-70-like"/>
</dbReference>
<dbReference type="Gene3D" id="1.10.1740.10">
    <property type="match status" value="1"/>
</dbReference>
<dbReference type="CDD" id="cd06171">
    <property type="entry name" value="Sigma70_r4"/>
    <property type="match status" value="1"/>
</dbReference>
<dbReference type="SUPFAM" id="SSF88659">
    <property type="entry name" value="Sigma3 and sigma4 domains of RNA polymerase sigma factors"/>
    <property type="match status" value="1"/>
</dbReference>
<dbReference type="Pfam" id="PF04542">
    <property type="entry name" value="Sigma70_r2"/>
    <property type="match status" value="1"/>
</dbReference>
<evidence type="ECO:0000256" key="3">
    <source>
        <dbReference type="ARBA" id="ARBA00023082"/>
    </source>
</evidence>
<proteinExistence type="inferred from homology"/>
<evidence type="ECO:0000259" key="7">
    <source>
        <dbReference type="Pfam" id="PF08281"/>
    </source>
</evidence>
<protein>
    <submittedName>
        <fullName evidence="8">RNA polymerase sigma24 factor</fullName>
    </submittedName>
</protein>
<evidence type="ECO:0000256" key="1">
    <source>
        <dbReference type="ARBA" id="ARBA00010641"/>
    </source>
</evidence>
<name>A0ABQ5QPW6_9ACTN</name>
<dbReference type="NCBIfam" id="TIGR02983">
    <property type="entry name" value="SigE-fam_strep"/>
    <property type="match status" value="1"/>
</dbReference>
<dbReference type="InterPro" id="IPR013324">
    <property type="entry name" value="RNA_pol_sigma_r3/r4-like"/>
</dbReference>
<evidence type="ECO:0000256" key="4">
    <source>
        <dbReference type="ARBA" id="ARBA00023125"/>
    </source>
</evidence>
<accession>A0ABQ5QPW6</accession>
<dbReference type="PANTHER" id="PTHR43133:SF50">
    <property type="entry name" value="ECF RNA POLYMERASE SIGMA FACTOR SIGM"/>
    <property type="match status" value="1"/>
</dbReference>
<sequence>MDGVEAVHDAYRAHYRRLVGQLYALTRDLSEAQDVVQEAYARALARPARFLEVQDPEKWLRTVAMNAARTRYRRRWVLDRLLLAGRVHRPDETVPGMSPDRVALVEALRRLPRRTREAIVLHHIADLPVDEVAAALGVSAGTVKSRLSRGRAALARLLADNPDTTTAEGAIDYA</sequence>
<dbReference type="InterPro" id="IPR014325">
    <property type="entry name" value="RNA_pol_sigma-E_actinobac"/>
</dbReference>
<dbReference type="Gene3D" id="1.10.10.10">
    <property type="entry name" value="Winged helix-like DNA-binding domain superfamily/Winged helix DNA-binding domain"/>
    <property type="match status" value="1"/>
</dbReference>
<dbReference type="InterPro" id="IPR014284">
    <property type="entry name" value="RNA_pol_sigma-70_dom"/>
</dbReference>
<comment type="caution">
    <text evidence="8">The sequence shown here is derived from an EMBL/GenBank/DDBJ whole genome shotgun (WGS) entry which is preliminary data.</text>
</comment>
<dbReference type="InterPro" id="IPR036388">
    <property type="entry name" value="WH-like_DNA-bd_sf"/>
</dbReference>
<dbReference type="InterPro" id="IPR013249">
    <property type="entry name" value="RNA_pol_sigma70_r4_t2"/>
</dbReference>
<dbReference type="Proteomes" id="UP001144280">
    <property type="component" value="Unassembled WGS sequence"/>
</dbReference>
<dbReference type="NCBIfam" id="TIGR02937">
    <property type="entry name" value="sigma70-ECF"/>
    <property type="match status" value="1"/>
</dbReference>
<dbReference type="InterPro" id="IPR013325">
    <property type="entry name" value="RNA_pol_sigma_r2"/>
</dbReference>
<feature type="domain" description="RNA polymerase sigma factor 70 region 4 type 2" evidence="7">
    <location>
        <begin position="102"/>
        <end position="154"/>
    </location>
</feature>
<keyword evidence="3" id="KW-0731">Sigma factor</keyword>
<dbReference type="InterPro" id="IPR007627">
    <property type="entry name" value="RNA_pol_sigma70_r2"/>
</dbReference>
<comment type="similarity">
    <text evidence="1">Belongs to the sigma-70 factor family. ECF subfamily.</text>
</comment>
<dbReference type="Pfam" id="PF08281">
    <property type="entry name" value="Sigma70_r4_2"/>
    <property type="match status" value="1"/>
</dbReference>
<reference evidence="8" key="1">
    <citation type="submission" date="2022-12" db="EMBL/GenBank/DDBJ databases">
        <title>New Phytohabitans aurantiacus sp. RD004123 nov., an actinomycete isolated from soil.</title>
        <authorList>
            <person name="Triningsih D.W."/>
            <person name="Harunari E."/>
            <person name="Igarashi Y."/>
        </authorList>
    </citation>
    <scope>NUCLEOTIDE SEQUENCE</scope>
    <source>
        <strain evidence="8">RD004123</strain>
    </source>
</reference>
<dbReference type="EMBL" id="BSDI01000005">
    <property type="protein sequence ID" value="GLH96007.1"/>
    <property type="molecule type" value="Genomic_DNA"/>
</dbReference>
<evidence type="ECO:0000256" key="2">
    <source>
        <dbReference type="ARBA" id="ARBA00023015"/>
    </source>
</evidence>
<keyword evidence="5" id="KW-0804">Transcription</keyword>
<dbReference type="PANTHER" id="PTHR43133">
    <property type="entry name" value="RNA POLYMERASE ECF-TYPE SIGMA FACTO"/>
    <property type="match status" value="1"/>
</dbReference>
<evidence type="ECO:0000256" key="5">
    <source>
        <dbReference type="ARBA" id="ARBA00023163"/>
    </source>
</evidence>
<evidence type="ECO:0000313" key="9">
    <source>
        <dbReference type="Proteomes" id="UP001144280"/>
    </source>
</evidence>
<evidence type="ECO:0000259" key="6">
    <source>
        <dbReference type="Pfam" id="PF04542"/>
    </source>
</evidence>
<feature type="domain" description="RNA polymerase sigma-70 region 2" evidence="6">
    <location>
        <begin position="11"/>
        <end position="76"/>
    </location>
</feature>
<keyword evidence="2" id="KW-0805">Transcription regulation</keyword>